<dbReference type="RefSeq" id="WP_021323256.1">
    <property type="nucleotide sequence ID" value="NZ_CAWLUD010000023.1"/>
</dbReference>
<comment type="caution">
    <text evidence="1">The sequence shown here is derived from an EMBL/GenBank/DDBJ whole genome shotgun (WGS) entry which is preliminary data.</text>
</comment>
<proteinExistence type="predicted"/>
<protein>
    <submittedName>
        <fullName evidence="1">Uncharacterized protein</fullName>
    </submittedName>
</protein>
<sequence>MMKVLAAISGTDKIREIALIHYEGNDLWEPYQLIRKKISCQ</sequence>
<dbReference type="PATRIC" id="fig|1393735.3.peg.1598"/>
<dbReference type="AlphaFoldDB" id="A0A081RYK0"/>
<evidence type="ECO:0000313" key="2">
    <source>
        <dbReference type="Proteomes" id="UP000028002"/>
    </source>
</evidence>
<evidence type="ECO:0000313" key="1">
    <source>
        <dbReference type="EMBL" id="KER03753.1"/>
    </source>
</evidence>
<name>A0A081RYK0_PHOTE</name>
<dbReference type="EMBL" id="JGVH01000023">
    <property type="protein sequence ID" value="KER03753.1"/>
    <property type="molecule type" value="Genomic_DNA"/>
</dbReference>
<dbReference type="Proteomes" id="UP000028002">
    <property type="component" value="Unassembled WGS sequence"/>
</dbReference>
<reference evidence="1 2" key="1">
    <citation type="submission" date="2014-03" db="EMBL/GenBank/DDBJ databases">
        <title>Draft Genome of Photorhabdus temperata Meg1.</title>
        <authorList>
            <person name="Hurst S.G.IV."/>
            <person name="Morris K."/>
            <person name="Thomas K."/>
            <person name="Tisa L.S."/>
        </authorList>
    </citation>
    <scope>NUCLEOTIDE SEQUENCE [LARGE SCALE GENOMIC DNA]</scope>
    <source>
        <strain evidence="1 2">Meg1</strain>
    </source>
</reference>
<accession>A0A081RYK0</accession>
<organism evidence="1 2">
    <name type="scientific">Photorhabdus temperata subsp. temperata Meg1</name>
    <dbReference type="NCBI Taxonomy" id="1393735"/>
    <lineage>
        <taxon>Bacteria</taxon>
        <taxon>Pseudomonadati</taxon>
        <taxon>Pseudomonadota</taxon>
        <taxon>Gammaproteobacteria</taxon>
        <taxon>Enterobacterales</taxon>
        <taxon>Morganellaceae</taxon>
        <taxon>Photorhabdus</taxon>
    </lineage>
</organism>
<gene>
    <name evidence="1" type="ORF">MEG1DRAFT_01555</name>
</gene>